<keyword evidence="2" id="KW-0812">Transmembrane</keyword>
<accession>A0A934QV64</accession>
<dbReference type="Proteomes" id="UP000635245">
    <property type="component" value="Unassembled WGS sequence"/>
</dbReference>
<evidence type="ECO:0000313" key="5">
    <source>
        <dbReference type="Proteomes" id="UP000635245"/>
    </source>
</evidence>
<proteinExistence type="predicted"/>
<protein>
    <submittedName>
        <fullName evidence="4">Magnesium transporter</fullName>
    </submittedName>
</protein>
<organism evidence="4 5">
    <name type="scientific">Prauserella cavernicola</name>
    <dbReference type="NCBI Taxonomy" id="2800127"/>
    <lineage>
        <taxon>Bacteria</taxon>
        <taxon>Bacillati</taxon>
        <taxon>Actinomycetota</taxon>
        <taxon>Actinomycetes</taxon>
        <taxon>Pseudonocardiales</taxon>
        <taxon>Pseudonocardiaceae</taxon>
        <taxon>Prauserella</taxon>
    </lineage>
</organism>
<evidence type="ECO:0000256" key="2">
    <source>
        <dbReference type="SAM" id="Phobius"/>
    </source>
</evidence>
<sequence length="172" mass="18423">MTTAFSQSAFGAAQRAPQLPTPPSGWPIGSYDTYEQAQKAVDHLADSDFPVQDVTIVGVEPMLVERVSARLTWGKVLGSGAMSGAWFGLFVGLLLSMFTPGAGLLPIIIGLVAGIGFGLIFAALGYAATKGRRDFVSHSQLVARRYDVLCQPRNAENGRELLAKLAMRSYNF</sequence>
<name>A0A934QV64_9PSEU</name>
<feature type="domain" description="General stress protein 17M-like" evidence="3">
    <location>
        <begin position="28"/>
        <end position="102"/>
    </location>
</feature>
<feature type="transmembrane region" description="Helical" evidence="2">
    <location>
        <begin position="76"/>
        <end position="98"/>
    </location>
</feature>
<keyword evidence="2" id="KW-0472">Membrane</keyword>
<feature type="region of interest" description="Disordered" evidence="1">
    <location>
        <begin position="1"/>
        <end position="23"/>
    </location>
</feature>
<feature type="transmembrane region" description="Helical" evidence="2">
    <location>
        <begin position="104"/>
        <end position="128"/>
    </location>
</feature>
<comment type="caution">
    <text evidence="4">The sequence shown here is derived from an EMBL/GenBank/DDBJ whole genome shotgun (WGS) entry which is preliminary data.</text>
</comment>
<reference evidence="4" key="1">
    <citation type="submission" date="2020-12" db="EMBL/GenBank/DDBJ databases">
        <title>Prauserella sp. ASG 168, a novel actinomycete isolated from cave rock.</title>
        <authorList>
            <person name="Suriyachadkun C."/>
        </authorList>
    </citation>
    <scope>NUCLEOTIDE SEQUENCE</scope>
    <source>
        <strain evidence="4">ASG 168</strain>
    </source>
</reference>
<evidence type="ECO:0000259" key="3">
    <source>
        <dbReference type="Pfam" id="PF11181"/>
    </source>
</evidence>
<dbReference type="AlphaFoldDB" id="A0A934QV64"/>
<dbReference type="InterPro" id="IPR025889">
    <property type="entry name" value="GSP17M-like_dom"/>
</dbReference>
<keyword evidence="2" id="KW-1133">Transmembrane helix</keyword>
<gene>
    <name evidence="4" type="ORF">JHE00_21090</name>
</gene>
<evidence type="ECO:0000313" key="4">
    <source>
        <dbReference type="EMBL" id="MBK1786827.1"/>
    </source>
</evidence>
<dbReference type="Pfam" id="PF11181">
    <property type="entry name" value="YflT"/>
    <property type="match status" value="1"/>
</dbReference>
<keyword evidence="5" id="KW-1185">Reference proteome</keyword>
<evidence type="ECO:0000256" key="1">
    <source>
        <dbReference type="SAM" id="MobiDB-lite"/>
    </source>
</evidence>
<dbReference type="RefSeq" id="WP_200320758.1">
    <property type="nucleotide sequence ID" value="NZ_JAENJH010000005.1"/>
</dbReference>
<dbReference type="EMBL" id="JAENJH010000005">
    <property type="protein sequence ID" value="MBK1786827.1"/>
    <property type="molecule type" value="Genomic_DNA"/>
</dbReference>